<keyword evidence="3" id="KW-1185">Reference proteome</keyword>
<gene>
    <name evidence="2" type="ORF">M9980_07965</name>
</gene>
<dbReference type="Proteomes" id="UP001055580">
    <property type="component" value="Chromosome"/>
</dbReference>
<sequence>MPTDPRIDAYIDARADFAQSILAWLRQRVHAACPEVEEAIKWSMPAFLYRGRPLANMAAFKGHATFGFWDRQALATGMEGEAMGQYGRIERLSDLPPAEVVEDQVRAAMARIDSGAKPARAARTPKPEAVVPPALATALAGDAAAAATFHAFPPSCRRDYCEWIAEAKRADTRDRRVADAVAWLREGKRRHWKHESC</sequence>
<protein>
    <submittedName>
        <fullName evidence="2">YdeI/OmpD-associated family protein</fullName>
    </submittedName>
</protein>
<dbReference type="RefSeq" id="WP_250748833.1">
    <property type="nucleotide sequence ID" value="NZ_CP098401.1"/>
</dbReference>
<dbReference type="SUPFAM" id="SSF159888">
    <property type="entry name" value="YdhG-like"/>
    <property type="match status" value="1"/>
</dbReference>
<dbReference type="Pfam" id="PF08818">
    <property type="entry name" value="DUF1801"/>
    <property type="match status" value="1"/>
</dbReference>
<accession>A0ABY4TW16</accession>
<reference evidence="2" key="1">
    <citation type="submission" date="2022-05" db="EMBL/GenBank/DDBJ databases">
        <title>Sphingomonas sp. strain RMG20 Genome sequencing and assembly.</title>
        <authorList>
            <person name="Kim I."/>
        </authorList>
    </citation>
    <scope>NUCLEOTIDE SEQUENCE</scope>
    <source>
        <strain evidence="2">RMG20</strain>
    </source>
</reference>
<evidence type="ECO:0000259" key="1">
    <source>
        <dbReference type="Pfam" id="PF08818"/>
    </source>
</evidence>
<feature type="domain" description="YdhG-like" evidence="1">
    <location>
        <begin position="19"/>
        <end position="109"/>
    </location>
</feature>
<evidence type="ECO:0000313" key="2">
    <source>
        <dbReference type="EMBL" id="URW74518.1"/>
    </source>
</evidence>
<name>A0ABY4TW16_9SPHN</name>
<dbReference type="EMBL" id="CP098401">
    <property type="protein sequence ID" value="URW74518.1"/>
    <property type="molecule type" value="Genomic_DNA"/>
</dbReference>
<evidence type="ECO:0000313" key="3">
    <source>
        <dbReference type="Proteomes" id="UP001055580"/>
    </source>
</evidence>
<dbReference type="Pfam" id="PF13376">
    <property type="entry name" value="OmdA"/>
    <property type="match status" value="1"/>
</dbReference>
<dbReference type="InterPro" id="IPR014922">
    <property type="entry name" value="YdhG-like"/>
</dbReference>
<proteinExistence type="predicted"/>
<organism evidence="2 3">
    <name type="scientific">Sphingomonas donggukensis</name>
    <dbReference type="NCBI Taxonomy" id="2949093"/>
    <lineage>
        <taxon>Bacteria</taxon>
        <taxon>Pseudomonadati</taxon>
        <taxon>Pseudomonadota</taxon>
        <taxon>Alphaproteobacteria</taxon>
        <taxon>Sphingomonadales</taxon>
        <taxon>Sphingomonadaceae</taxon>
        <taxon>Sphingomonas</taxon>
    </lineage>
</organism>
<dbReference type="Gene3D" id="3.90.1150.200">
    <property type="match status" value="1"/>
</dbReference>